<dbReference type="AlphaFoldDB" id="A0A6L3VWK2"/>
<dbReference type="EMBL" id="WBMR01000058">
    <property type="protein sequence ID" value="KAB2379365.1"/>
    <property type="molecule type" value="Genomic_DNA"/>
</dbReference>
<dbReference type="InterPro" id="IPR011059">
    <property type="entry name" value="Metal-dep_hydrolase_composite"/>
</dbReference>
<dbReference type="OrthoDB" id="3173428at2"/>
<name>A0A6L3VWK2_9ACTN</name>
<dbReference type="InterPro" id="IPR013108">
    <property type="entry name" value="Amidohydro_3"/>
</dbReference>
<evidence type="ECO:0000313" key="3">
    <source>
        <dbReference type="Proteomes" id="UP000483004"/>
    </source>
</evidence>
<dbReference type="Gene3D" id="3.20.20.140">
    <property type="entry name" value="Metal-dependent hydrolases"/>
    <property type="match status" value="1"/>
</dbReference>
<reference evidence="2 3" key="1">
    <citation type="submission" date="2019-09" db="EMBL/GenBank/DDBJ databases">
        <title>Actinomadura physcomitrii sp. nov., a novel actinomycete isolated from moss [Physcomitrium sphaericum (Ludw) Fuernr].</title>
        <authorList>
            <person name="Liu C."/>
            <person name="Zhuang X."/>
        </authorList>
    </citation>
    <scope>NUCLEOTIDE SEQUENCE [LARGE SCALE GENOMIC DNA]</scope>
    <source>
        <strain evidence="2 3">CYP1-1B</strain>
    </source>
</reference>
<accession>A0A6L3VWK2</accession>
<dbReference type="Gene3D" id="3.10.310.70">
    <property type="match status" value="1"/>
</dbReference>
<proteinExistence type="predicted"/>
<dbReference type="InterPro" id="IPR032466">
    <property type="entry name" value="Metal_Hydrolase"/>
</dbReference>
<dbReference type="InterPro" id="IPR033932">
    <property type="entry name" value="YtcJ-like"/>
</dbReference>
<feature type="domain" description="Amidohydrolase 3" evidence="1">
    <location>
        <begin position="57"/>
        <end position="522"/>
    </location>
</feature>
<gene>
    <name evidence="2" type="ORF">F9B16_20700</name>
</gene>
<dbReference type="SUPFAM" id="SSF51338">
    <property type="entry name" value="Composite domain of metallo-dependent hydrolases"/>
    <property type="match status" value="1"/>
</dbReference>
<organism evidence="2 3">
    <name type="scientific">Actinomadura montaniterrae</name>
    <dbReference type="NCBI Taxonomy" id="1803903"/>
    <lineage>
        <taxon>Bacteria</taxon>
        <taxon>Bacillati</taxon>
        <taxon>Actinomycetota</taxon>
        <taxon>Actinomycetes</taxon>
        <taxon>Streptosporangiales</taxon>
        <taxon>Thermomonosporaceae</taxon>
        <taxon>Actinomadura</taxon>
    </lineage>
</organism>
<dbReference type="PANTHER" id="PTHR22642:SF2">
    <property type="entry name" value="PROTEIN LONG AFTER FAR-RED 3"/>
    <property type="match status" value="1"/>
</dbReference>
<dbReference type="Pfam" id="PF07969">
    <property type="entry name" value="Amidohydro_3"/>
    <property type="match status" value="1"/>
</dbReference>
<dbReference type="Proteomes" id="UP000483004">
    <property type="component" value="Unassembled WGS sequence"/>
</dbReference>
<evidence type="ECO:0000259" key="1">
    <source>
        <dbReference type="Pfam" id="PF07969"/>
    </source>
</evidence>
<protein>
    <submittedName>
        <fullName evidence="2">Amidohydrolase</fullName>
    </submittedName>
</protein>
<keyword evidence="3" id="KW-1185">Reference proteome</keyword>
<sequence>MTADAVRTADLILRGRVVTMDDARPSAGALAVRGDRVLAVGDDLDDLDGLRGRHTRVVDVDGCVLPGFVEAHGHFLGDATVQSPALVDIRPVVLATADEVLAAVREAVATRPMTVCNGWEPLLQKGLPEPALSWLDELAPATPLIIMHNSGHAVFFNSVAMRQAGLTPTTPDPPGGRFSRDAAGELAGAAYEPAAISMVTGHLRDGITDAAPALLAESARVNARGVTMMSEMAFDPRARPLLENVPLTTRLRLYEVSTPALESDVEPGAGDDMIRQIGIKTWADGSPWTGNLAASFPYLSSGERHAPNYSAAELLEISRAYYAQGWQLACHANGDEAVQQVLDVWEEMLGGRPDDRRLRIEHASSMRPEQFRRAHALGVTCSLFPDHIYYWGEVLDELFGADVAGRWAPIGTALSTGMRVSLHNDSPVTPANPLHNVAVAATRTSRLGRSFGTGERIGVLQALRAQTIDAAWQLHADDVTGSLAPGKYADIAVVSADPTRVPPEEIEDLTVDATFLAGRQVHGDPLG</sequence>
<evidence type="ECO:0000313" key="2">
    <source>
        <dbReference type="EMBL" id="KAB2379365.1"/>
    </source>
</evidence>
<dbReference type="CDD" id="cd01300">
    <property type="entry name" value="YtcJ_like"/>
    <property type="match status" value="1"/>
</dbReference>
<dbReference type="GO" id="GO:0016810">
    <property type="term" value="F:hydrolase activity, acting on carbon-nitrogen (but not peptide) bonds"/>
    <property type="evidence" value="ECO:0007669"/>
    <property type="project" value="InterPro"/>
</dbReference>
<keyword evidence="2" id="KW-0378">Hydrolase</keyword>
<dbReference type="Gene3D" id="2.30.40.10">
    <property type="entry name" value="Urease, subunit C, domain 1"/>
    <property type="match status" value="1"/>
</dbReference>
<dbReference type="PANTHER" id="PTHR22642">
    <property type="entry name" value="IMIDAZOLONEPROPIONASE"/>
    <property type="match status" value="1"/>
</dbReference>
<dbReference type="SUPFAM" id="SSF51556">
    <property type="entry name" value="Metallo-dependent hydrolases"/>
    <property type="match status" value="1"/>
</dbReference>
<comment type="caution">
    <text evidence="2">The sequence shown here is derived from an EMBL/GenBank/DDBJ whole genome shotgun (WGS) entry which is preliminary data.</text>
</comment>